<name>A0ABS5AM84_9PSEU</name>
<dbReference type="RefSeq" id="WP_158103721.1">
    <property type="nucleotide sequence ID" value="NZ_JAGIOO010000001.1"/>
</dbReference>
<evidence type="ECO:0000256" key="1">
    <source>
        <dbReference type="SAM" id="MobiDB-lite"/>
    </source>
</evidence>
<organism evidence="3 4">
    <name type="scientific">Crossiella equi</name>
    <dbReference type="NCBI Taxonomy" id="130796"/>
    <lineage>
        <taxon>Bacteria</taxon>
        <taxon>Bacillati</taxon>
        <taxon>Actinomycetota</taxon>
        <taxon>Actinomycetes</taxon>
        <taxon>Pseudonocardiales</taxon>
        <taxon>Pseudonocardiaceae</taxon>
        <taxon>Crossiella</taxon>
    </lineage>
</organism>
<feature type="transmembrane region" description="Helical" evidence="2">
    <location>
        <begin position="12"/>
        <end position="31"/>
    </location>
</feature>
<keyword evidence="2" id="KW-0472">Membrane</keyword>
<dbReference type="Proteomes" id="UP001519363">
    <property type="component" value="Unassembled WGS sequence"/>
</dbReference>
<keyword evidence="2" id="KW-1133">Transmembrane helix</keyword>
<dbReference type="EMBL" id="JAGIOO010000001">
    <property type="protein sequence ID" value="MBP2477678.1"/>
    <property type="molecule type" value="Genomic_DNA"/>
</dbReference>
<sequence length="169" mass="19001">MNPLYPQPSLLQTLVSLASIVAVGLVVWHFYKKHQRFTALRHIDTTLDAQSARTGYTRGLRDAERFRGLVEEQRDRITDLATEVSGLGERLSEVRKELFAGLETVVAELGVRISEVKKSLSESSSEDEEAAPEPTSRTSTWSRRAPKVLVVDPVRIPVMSTRRLGLRRC</sequence>
<keyword evidence="2" id="KW-0812">Transmembrane</keyword>
<feature type="region of interest" description="Disordered" evidence="1">
    <location>
        <begin position="121"/>
        <end position="142"/>
    </location>
</feature>
<proteinExistence type="predicted"/>
<comment type="caution">
    <text evidence="3">The sequence shown here is derived from an EMBL/GenBank/DDBJ whole genome shotgun (WGS) entry which is preliminary data.</text>
</comment>
<evidence type="ECO:0000313" key="3">
    <source>
        <dbReference type="EMBL" id="MBP2477678.1"/>
    </source>
</evidence>
<reference evidence="3 4" key="1">
    <citation type="submission" date="2021-03" db="EMBL/GenBank/DDBJ databases">
        <title>Sequencing the genomes of 1000 actinobacteria strains.</title>
        <authorList>
            <person name="Klenk H.-P."/>
        </authorList>
    </citation>
    <scope>NUCLEOTIDE SEQUENCE [LARGE SCALE GENOMIC DNA]</scope>
    <source>
        <strain evidence="3 4">DSM 44580</strain>
    </source>
</reference>
<protein>
    <submittedName>
        <fullName evidence="3">Uncharacterized protein</fullName>
    </submittedName>
</protein>
<gene>
    <name evidence="3" type="ORF">JOF53_006550</name>
</gene>
<evidence type="ECO:0000256" key="2">
    <source>
        <dbReference type="SAM" id="Phobius"/>
    </source>
</evidence>
<accession>A0ABS5AM84</accession>
<keyword evidence="4" id="KW-1185">Reference proteome</keyword>
<evidence type="ECO:0000313" key="4">
    <source>
        <dbReference type="Proteomes" id="UP001519363"/>
    </source>
</evidence>